<evidence type="ECO:0000256" key="1">
    <source>
        <dbReference type="SAM" id="MobiDB-lite"/>
    </source>
</evidence>
<dbReference type="Proteomes" id="UP000327013">
    <property type="component" value="Unassembled WGS sequence"/>
</dbReference>
<feature type="compositionally biased region" description="Basic and acidic residues" evidence="1">
    <location>
        <begin position="227"/>
        <end position="242"/>
    </location>
</feature>
<evidence type="ECO:0000313" key="2">
    <source>
        <dbReference type="EMBL" id="KAB8338865.1"/>
    </source>
</evidence>
<feature type="compositionally biased region" description="Basic and acidic residues" evidence="1">
    <location>
        <begin position="263"/>
        <end position="299"/>
    </location>
</feature>
<reference evidence="2 3" key="1">
    <citation type="submission" date="2019-06" db="EMBL/GenBank/DDBJ databases">
        <title>A chromosomal-level reference genome of Carpinus fangiana (Coryloideae, Betulaceae).</title>
        <authorList>
            <person name="Yang X."/>
            <person name="Wang Z."/>
            <person name="Zhang L."/>
            <person name="Hao G."/>
            <person name="Liu J."/>
            <person name="Yang Y."/>
        </authorList>
    </citation>
    <scope>NUCLEOTIDE SEQUENCE [LARGE SCALE GENOMIC DNA]</scope>
    <source>
        <strain evidence="2">Cfa_2016G</strain>
        <tissue evidence="2">Leaf</tissue>
    </source>
</reference>
<feature type="region of interest" description="Disordered" evidence="1">
    <location>
        <begin position="82"/>
        <end position="118"/>
    </location>
</feature>
<protein>
    <recommendedName>
        <fullName evidence="4">RRM domain-containing protein</fullName>
    </recommendedName>
</protein>
<comment type="caution">
    <text evidence="2">The sequence shown here is derived from an EMBL/GenBank/DDBJ whole genome shotgun (WGS) entry which is preliminary data.</text>
</comment>
<dbReference type="OrthoDB" id="5374349at2759"/>
<dbReference type="SUPFAM" id="SSF54928">
    <property type="entry name" value="RNA-binding domain, RBD"/>
    <property type="match status" value="1"/>
</dbReference>
<evidence type="ECO:0008006" key="4">
    <source>
        <dbReference type="Google" id="ProtNLM"/>
    </source>
</evidence>
<dbReference type="CDD" id="cd00590">
    <property type="entry name" value="RRM_SF"/>
    <property type="match status" value="1"/>
</dbReference>
<dbReference type="GO" id="GO:0003676">
    <property type="term" value="F:nucleic acid binding"/>
    <property type="evidence" value="ECO:0007669"/>
    <property type="project" value="InterPro"/>
</dbReference>
<evidence type="ECO:0000313" key="3">
    <source>
        <dbReference type="Proteomes" id="UP000327013"/>
    </source>
</evidence>
<dbReference type="AlphaFoldDB" id="A0A5N6KQF2"/>
<dbReference type="Gene3D" id="3.30.70.330">
    <property type="match status" value="1"/>
</dbReference>
<keyword evidence="3" id="KW-1185">Reference proteome</keyword>
<name>A0A5N6KQF2_9ROSI</name>
<dbReference type="EMBL" id="VIBQ01000010">
    <property type="protein sequence ID" value="KAB8338865.1"/>
    <property type="molecule type" value="Genomic_DNA"/>
</dbReference>
<proteinExistence type="predicted"/>
<feature type="compositionally biased region" description="Basic and acidic residues" evidence="1">
    <location>
        <begin position="1"/>
        <end position="10"/>
    </location>
</feature>
<dbReference type="InterPro" id="IPR012677">
    <property type="entry name" value="Nucleotide-bd_a/b_plait_sf"/>
</dbReference>
<feature type="region of interest" description="Disordered" evidence="1">
    <location>
        <begin position="1"/>
        <end position="50"/>
    </location>
</feature>
<feature type="compositionally biased region" description="Polar residues" evidence="1">
    <location>
        <begin position="106"/>
        <end position="118"/>
    </location>
</feature>
<gene>
    <name evidence="2" type="ORF">FH972_021809</name>
</gene>
<feature type="region of interest" description="Disordered" evidence="1">
    <location>
        <begin position="221"/>
        <end position="336"/>
    </location>
</feature>
<accession>A0A5N6KQF2</accession>
<sequence>MAPGDVRKSFQDLVSADRKKKQHEALASQLLGKGRRTSTPTTGRVTGPGASLASRVGVIKRSASVAPKPSINGQWTHDLHDLRGGRPRMSTLRTQSTSKLERENRLQSSLHDGPGSQVNIRSSGNNGQLSIRGLASNGPYVVMASNFASGTTAADIESAMAPIGLSPDGEQCITRCRILTSTPTVLAEIEFSDRHAAENVIATFNGQKADGRVLYVYMKPGGPTPIRNERPAKPTPAPREDTPPPVNDEVMEDTSDLVIVDTVGDRQNDPRNESGRLDSRDDRRDGSYQDGRYGYDERGSSYSSRGRGGRSGRPDYGPPRQPRSYDDRGYGPRRRY</sequence>
<organism evidence="2 3">
    <name type="scientific">Carpinus fangiana</name>
    <dbReference type="NCBI Taxonomy" id="176857"/>
    <lineage>
        <taxon>Eukaryota</taxon>
        <taxon>Viridiplantae</taxon>
        <taxon>Streptophyta</taxon>
        <taxon>Embryophyta</taxon>
        <taxon>Tracheophyta</taxon>
        <taxon>Spermatophyta</taxon>
        <taxon>Magnoliopsida</taxon>
        <taxon>eudicotyledons</taxon>
        <taxon>Gunneridae</taxon>
        <taxon>Pentapetalae</taxon>
        <taxon>rosids</taxon>
        <taxon>fabids</taxon>
        <taxon>Fagales</taxon>
        <taxon>Betulaceae</taxon>
        <taxon>Carpinus</taxon>
    </lineage>
</organism>
<dbReference type="InterPro" id="IPR035979">
    <property type="entry name" value="RBD_domain_sf"/>
</dbReference>